<evidence type="ECO:0000313" key="1">
    <source>
        <dbReference type="EMBL" id="NMH90606.1"/>
    </source>
</evidence>
<keyword evidence="2" id="KW-1185">Reference proteome</keyword>
<dbReference type="RefSeq" id="WP_169410099.1">
    <property type="nucleotide sequence ID" value="NZ_JAAXKZ010000006.1"/>
</dbReference>
<name>A0A848DDD8_9PSEU</name>
<dbReference type="AlphaFoldDB" id="A0A848DDD8"/>
<dbReference type="EMBL" id="JAAXKZ010000006">
    <property type="protein sequence ID" value="NMH90606.1"/>
    <property type="molecule type" value="Genomic_DNA"/>
</dbReference>
<proteinExistence type="predicted"/>
<organism evidence="1 2">
    <name type="scientific">Pseudonocardia bannensis</name>
    <dbReference type="NCBI Taxonomy" id="630973"/>
    <lineage>
        <taxon>Bacteria</taxon>
        <taxon>Bacillati</taxon>
        <taxon>Actinomycetota</taxon>
        <taxon>Actinomycetes</taxon>
        <taxon>Pseudonocardiales</taxon>
        <taxon>Pseudonocardiaceae</taxon>
        <taxon>Pseudonocardia</taxon>
    </lineage>
</organism>
<accession>A0A848DDD8</accession>
<gene>
    <name evidence="1" type="ORF">HF519_03215</name>
</gene>
<protein>
    <submittedName>
        <fullName evidence="1">Uncharacterized protein</fullName>
    </submittedName>
</protein>
<sequence length="155" mass="16660">MAQREVTWTSGGVAQWGRQVPLRGSSELKTVGYEADMVTKIAVAGQDPAYFRTLFTGQDEVAPDGSVPRGYGAVRLEDLYTDELLLGHVDWFMVDGRDKGTMTIDGGTGRWKGVTGTVALDLEFGTARSGDSVTSGDPVRVMGFLEGTGQFSFPD</sequence>
<dbReference type="Proteomes" id="UP000586918">
    <property type="component" value="Unassembled WGS sequence"/>
</dbReference>
<evidence type="ECO:0000313" key="2">
    <source>
        <dbReference type="Proteomes" id="UP000586918"/>
    </source>
</evidence>
<comment type="caution">
    <text evidence="1">The sequence shown here is derived from an EMBL/GenBank/DDBJ whole genome shotgun (WGS) entry which is preliminary data.</text>
</comment>
<reference evidence="1 2" key="1">
    <citation type="submission" date="2020-04" db="EMBL/GenBank/DDBJ databases">
        <authorList>
            <person name="Klaysubun C."/>
            <person name="Duangmal K."/>
            <person name="Lipun K."/>
        </authorList>
    </citation>
    <scope>NUCLEOTIDE SEQUENCE [LARGE SCALE GENOMIC DNA]</scope>
    <source>
        <strain evidence="1 2">DSM 45300</strain>
    </source>
</reference>